<dbReference type="Proteomes" id="UP000054558">
    <property type="component" value="Unassembled WGS sequence"/>
</dbReference>
<evidence type="ECO:0000313" key="1">
    <source>
        <dbReference type="EMBL" id="GAQ86164.1"/>
    </source>
</evidence>
<dbReference type="EMBL" id="DF237223">
    <property type="protein sequence ID" value="GAQ86164.1"/>
    <property type="molecule type" value="Genomic_DNA"/>
</dbReference>
<reference evidence="1 2" key="1">
    <citation type="journal article" date="2014" name="Nat. Commun.">
        <title>Klebsormidium flaccidum genome reveals primary factors for plant terrestrial adaptation.</title>
        <authorList>
            <person name="Hori K."/>
            <person name="Maruyama F."/>
            <person name="Fujisawa T."/>
            <person name="Togashi T."/>
            <person name="Yamamoto N."/>
            <person name="Seo M."/>
            <person name="Sato S."/>
            <person name="Yamada T."/>
            <person name="Mori H."/>
            <person name="Tajima N."/>
            <person name="Moriyama T."/>
            <person name="Ikeuchi M."/>
            <person name="Watanabe M."/>
            <person name="Wada H."/>
            <person name="Kobayashi K."/>
            <person name="Saito M."/>
            <person name="Masuda T."/>
            <person name="Sasaki-Sekimoto Y."/>
            <person name="Mashiguchi K."/>
            <person name="Awai K."/>
            <person name="Shimojima M."/>
            <person name="Masuda S."/>
            <person name="Iwai M."/>
            <person name="Nobusawa T."/>
            <person name="Narise T."/>
            <person name="Kondo S."/>
            <person name="Saito H."/>
            <person name="Sato R."/>
            <person name="Murakawa M."/>
            <person name="Ihara Y."/>
            <person name="Oshima-Yamada Y."/>
            <person name="Ohtaka K."/>
            <person name="Satoh M."/>
            <person name="Sonobe K."/>
            <person name="Ishii M."/>
            <person name="Ohtani R."/>
            <person name="Kanamori-Sato M."/>
            <person name="Honoki R."/>
            <person name="Miyazaki D."/>
            <person name="Mochizuki H."/>
            <person name="Umetsu J."/>
            <person name="Higashi K."/>
            <person name="Shibata D."/>
            <person name="Kamiya Y."/>
            <person name="Sato N."/>
            <person name="Nakamura Y."/>
            <person name="Tabata S."/>
            <person name="Ida S."/>
            <person name="Kurokawa K."/>
            <person name="Ohta H."/>
        </authorList>
    </citation>
    <scope>NUCLEOTIDE SEQUENCE [LARGE SCALE GENOMIC DNA]</scope>
    <source>
        <strain evidence="1 2">NIES-2285</strain>
    </source>
</reference>
<dbReference type="AlphaFoldDB" id="A0A1Y1I5D4"/>
<protein>
    <submittedName>
        <fullName evidence="1">Uncharacterized protein</fullName>
    </submittedName>
</protein>
<evidence type="ECO:0000313" key="2">
    <source>
        <dbReference type="Proteomes" id="UP000054558"/>
    </source>
</evidence>
<gene>
    <name evidence="1" type="ORF">KFL_002740030</name>
</gene>
<organism evidence="1 2">
    <name type="scientific">Klebsormidium nitens</name>
    <name type="common">Green alga</name>
    <name type="synonym">Ulothrix nitens</name>
    <dbReference type="NCBI Taxonomy" id="105231"/>
    <lineage>
        <taxon>Eukaryota</taxon>
        <taxon>Viridiplantae</taxon>
        <taxon>Streptophyta</taxon>
        <taxon>Klebsormidiophyceae</taxon>
        <taxon>Klebsormidiales</taxon>
        <taxon>Klebsormidiaceae</taxon>
        <taxon>Klebsormidium</taxon>
    </lineage>
</organism>
<proteinExistence type="predicted"/>
<accession>A0A1Y1I5D4</accession>
<keyword evidence="2" id="KW-1185">Reference proteome</keyword>
<sequence>MAATVPANQEAFGFRVVKNGCVPLKGPAPEPREGQSPEEEEIQDYLRYLVAEQCPVDAVGRAICDGGIGEGYKCYLERACSFSIALKPRVWVDAPTSQEYLERERAFGRTVLRRALNAAPSINAPLPKRGQPKLGSLFRFMCGC</sequence>
<name>A0A1Y1I5D4_KLENI</name>